<evidence type="ECO:0000256" key="2">
    <source>
        <dbReference type="ARBA" id="ARBA00022723"/>
    </source>
</evidence>
<evidence type="ECO:0000256" key="4">
    <source>
        <dbReference type="ARBA" id="ARBA00023004"/>
    </source>
</evidence>
<keyword evidence="7" id="KW-0560">Oxidoreductase</keyword>
<dbReference type="AlphaFoldDB" id="A0A1W1DI44"/>
<evidence type="ECO:0000256" key="5">
    <source>
        <dbReference type="ARBA" id="ARBA00023014"/>
    </source>
</evidence>
<keyword evidence="4" id="KW-0408">Iron</keyword>
<dbReference type="FunFam" id="1.10.1060.10:FF:000012">
    <property type="entry name" value="Glycolate oxidase iron-sulfur subunit"/>
    <property type="match status" value="1"/>
</dbReference>
<feature type="domain" description="4Fe-4S ferredoxin-type" evidence="6">
    <location>
        <begin position="16"/>
        <end position="45"/>
    </location>
</feature>
<dbReference type="EMBL" id="FPHU01000119">
    <property type="protein sequence ID" value="SFV80948.1"/>
    <property type="molecule type" value="Genomic_DNA"/>
</dbReference>
<dbReference type="SUPFAM" id="SSF54862">
    <property type="entry name" value="4Fe-4S ferredoxins"/>
    <property type="match status" value="1"/>
</dbReference>
<gene>
    <name evidence="7" type="ORF">MNB_SUP05-13-720</name>
</gene>
<protein>
    <submittedName>
        <fullName evidence="7">Glycolate dehydrogenase, iron-sulfur subunit GlcF</fullName>
        <ecNumber evidence="7">1.1.99.14</ecNumber>
    </submittedName>
</protein>
<dbReference type="Pfam" id="PF13183">
    <property type="entry name" value="Fer4_8"/>
    <property type="match status" value="1"/>
</dbReference>
<dbReference type="PROSITE" id="PS00198">
    <property type="entry name" value="4FE4S_FER_1"/>
    <property type="match status" value="2"/>
</dbReference>
<keyword evidence="5" id="KW-0411">Iron-sulfur</keyword>
<accession>A0A1W1DI44</accession>
<keyword evidence="3" id="KW-0677">Repeat</keyword>
<dbReference type="PANTHER" id="PTHR32479">
    <property type="entry name" value="GLYCOLATE OXIDASE IRON-SULFUR SUBUNIT"/>
    <property type="match status" value="1"/>
</dbReference>
<dbReference type="GO" id="GO:0046872">
    <property type="term" value="F:metal ion binding"/>
    <property type="evidence" value="ECO:0007669"/>
    <property type="project" value="UniProtKB-KW"/>
</dbReference>
<dbReference type="InterPro" id="IPR009051">
    <property type="entry name" value="Helical_ferredxn"/>
</dbReference>
<feature type="domain" description="4Fe-4S ferredoxin-type" evidence="6">
    <location>
        <begin position="65"/>
        <end position="89"/>
    </location>
</feature>
<dbReference type="InterPro" id="IPR004017">
    <property type="entry name" value="Cys_rich_dom"/>
</dbReference>
<evidence type="ECO:0000259" key="6">
    <source>
        <dbReference type="PROSITE" id="PS51379"/>
    </source>
</evidence>
<dbReference type="NCBIfam" id="NF008434">
    <property type="entry name" value="PRK11274.1"/>
    <property type="match status" value="1"/>
</dbReference>
<dbReference type="Gene3D" id="1.10.1060.10">
    <property type="entry name" value="Alpha-helical ferredoxin"/>
    <property type="match status" value="1"/>
</dbReference>
<reference evidence="7" key="1">
    <citation type="submission" date="2016-10" db="EMBL/GenBank/DDBJ databases">
        <authorList>
            <person name="de Groot N.N."/>
        </authorList>
    </citation>
    <scope>NUCLEOTIDE SEQUENCE</scope>
</reference>
<dbReference type="PROSITE" id="PS51379">
    <property type="entry name" value="4FE4S_FER_2"/>
    <property type="match status" value="2"/>
</dbReference>
<dbReference type="InterPro" id="IPR017900">
    <property type="entry name" value="4Fe4S_Fe_S_CS"/>
</dbReference>
<organism evidence="7">
    <name type="scientific">hydrothermal vent metagenome</name>
    <dbReference type="NCBI Taxonomy" id="652676"/>
    <lineage>
        <taxon>unclassified sequences</taxon>
        <taxon>metagenomes</taxon>
        <taxon>ecological metagenomes</taxon>
    </lineage>
</organism>
<sequence>MQTQISEDLLQTPMGKRANKVIRTCVHCGFCLPTCPTYQILGDELDSPRGRIYLIKSSLENNHFSKESIKHLDRCLTCRSCETTCPSGVEYGKLVDVGREFIEAKRPLWQKAYRYSVRKFLTTPLLFNPAGFLFRHSKVKTAAIKPQTTIGKVLLLGGCVQPALAPNINHSVKNILAKLGYETVETPQKECCGAVDQHLSANADALIKIKHNIDQWLEQLNTGIDVIISTASGCGVMVKDYSHMFEESDPYHQKAIQVSQKTQDIAEFLVDKDLSKLNLEKVDISYHEPCTLQHGQQLAGLVESILKSLGYKPAAVKDSHICCGSAGTYSIFQPKLSQTLKINKLEHLQASNPQMIVTANIGCLMHLQKGNKTPVKHWVELLDK</sequence>
<name>A0A1W1DI44_9ZZZZ</name>
<dbReference type="PANTHER" id="PTHR32479:SF17">
    <property type="entry name" value="GLYCOLATE OXIDASE IRON-SULFUR SUBUNIT"/>
    <property type="match status" value="1"/>
</dbReference>
<dbReference type="EC" id="1.1.99.14" evidence="7"/>
<keyword evidence="1" id="KW-0004">4Fe-4S</keyword>
<keyword evidence="2" id="KW-0479">Metal-binding</keyword>
<dbReference type="GO" id="GO:0019154">
    <property type="term" value="F:glycolate dehydrogenase activity"/>
    <property type="evidence" value="ECO:0007669"/>
    <property type="project" value="UniProtKB-EC"/>
</dbReference>
<evidence type="ECO:0000256" key="1">
    <source>
        <dbReference type="ARBA" id="ARBA00022485"/>
    </source>
</evidence>
<dbReference type="GO" id="GO:0051539">
    <property type="term" value="F:4 iron, 4 sulfur cluster binding"/>
    <property type="evidence" value="ECO:0007669"/>
    <property type="project" value="UniProtKB-KW"/>
</dbReference>
<dbReference type="Pfam" id="PF02754">
    <property type="entry name" value="CCG"/>
    <property type="match status" value="2"/>
</dbReference>
<evidence type="ECO:0000313" key="7">
    <source>
        <dbReference type="EMBL" id="SFV80948.1"/>
    </source>
</evidence>
<dbReference type="PIRSF" id="PIRSF000139">
    <property type="entry name" value="Glc_ox_4Fe-4S"/>
    <property type="match status" value="1"/>
</dbReference>
<dbReference type="InterPro" id="IPR012257">
    <property type="entry name" value="Glc_ox_4Fe-4S"/>
</dbReference>
<proteinExistence type="predicted"/>
<dbReference type="InterPro" id="IPR017896">
    <property type="entry name" value="4Fe4S_Fe-S-bd"/>
</dbReference>
<evidence type="ECO:0000256" key="3">
    <source>
        <dbReference type="ARBA" id="ARBA00022737"/>
    </source>
</evidence>